<proteinExistence type="predicted"/>
<accession>A0A1R2BVL6</accession>
<dbReference type="AlphaFoldDB" id="A0A1R2BVL6"/>
<protein>
    <submittedName>
        <fullName evidence="1">Uncharacterized protein</fullName>
    </submittedName>
</protein>
<dbReference type="OrthoDB" id="313452at2759"/>
<reference evidence="1 2" key="1">
    <citation type="submission" date="2016-11" db="EMBL/GenBank/DDBJ databases">
        <title>The macronuclear genome of Stentor coeruleus: a giant cell with tiny introns.</title>
        <authorList>
            <person name="Slabodnick M."/>
            <person name="Ruby J.G."/>
            <person name="Reiff S.B."/>
            <person name="Swart E.C."/>
            <person name="Gosai S."/>
            <person name="Prabakaran S."/>
            <person name="Witkowska E."/>
            <person name="Larue G.E."/>
            <person name="Fisher S."/>
            <person name="Freeman R.M."/>
            <person name="Gunawardena J."/>
            <person name="Chu W."/>
            <person name="Stover N.A."/>
            <person name="Gregory B.D."/>
            <person name="Nowacki M."/>
            <person name="Derisi J."/>
            <person name="Roy S.W."/>
            <person name="Marshall W.F."/>
            <person name="Sood P."/>
        </authorList>
    </citation>
    <scope>NUCLEOTIDE SEQUENCE [LARGE SCALE GENOMIC DNA]</scope>
    <source>
        <strain evidence="1">WM001</strain>
    </source>
</reference>
<dbReference type="Proteomes" id="UP000187209">
    <property type="component" value="Unassembled WGS sequence"/>
</dbReference>
<keyword evidence="2" id="KW-1185">Reference proteome</keyword>
<evidence type="ECO:0000313" key="1">
    <source>
        <dbReference type="EMBL" id="OMJ80776.1"/>
    </source>
</evidence>
<comment type="caution">
    <text evidence="1">The sequence shown here is derived from an EMBL/GenBank/DDBJ whole genome shotgun (WGS) entry which is preliminary data.</text>
</comment>
<evidence type="ECO:0000313" key="2">
    <source>
        <dbReference type="Proteomes" id="UP000187209"/>
    </source>
</evidence>
<gene>
    <name evidence="1" type="ORF">SteCoe_18884</name>
</gene>
<organism evidence="1 2">
    <name type="scientific">Stentor coeruleus</name>
    <dbReference type="NCBI Taxonomy" id="5963"/>
    <lineage>
        <taxon>Eukaryota</taxon>
        <taxon>Sar</taxon>
        <taxon>Alveolata</taxon>
        <taxon>Ciliophora</taxon>
        <taxon>Postciliodesmatophora</taxon>
        <taxon>Heterotrichea</taxon>
        <taxon>Heterotrichida</taxon>
        <taxon>Stentoridae</taxon>
        <taxon>Stentor</taxon>
    </lineage>
</organism>
<name>A0A1R2BVL6_9CILI</name>
<sequence>MLSDTPPKSLPEASVFTNMTSILNSHQGSWPLSLVLPYPVYSPLSTEEKLPNIFEPDPKKKCKKVTACPHFLRKHYAKNMCNNCYHKQGRDKTAWECEHTLRKHYAKGLCQMCYLKNYNGSKHIEEVQIKD</sequence>
<dbReference type="EMBL" id="MPUH01000408">
    <property type="protein sequence ID" value="OMJ80776.1"/>
    <property type="molecule type" value="Genomic_DNA"/>
</dbReference>